<feature type="non-terminal residue" evidence="1">
    <location>
        <position position="1"/>
    </location>
</feature>
<sequence length="54" mass="5803">EDNGDVDGKRGTVIDEVFSDKFDDTLLGKFALVRLDCNARTEGARGEVVMVDGG</sequence>
<accession>A0A8S2ZYA7</accession>
<reference evidence="1" key="1">
    <citation type="submission" date="2021-02" db="EMBL/GenBank/DDBJ databases">
        <authorList>
            <person name="Nowell W R."/>
        </authorList>
    </citation>
    <scope>NUCLEOTIDE SEQUENCE</scope>
</reference>
<dbReference type="AlphaFoldDB" id="A0A8S2ZYA7"/>
<organism evidence="1 2">
    <name type="scientific">Didymodactylos carnosus</name>
    <dbReference type="NCBI Taxonomy" id="1234261"/>
    <lineage>
        <taxon>Eukaryota</taxon>
        <taxon>Metazoa</taxon>
        <taxon>Spiralia</taxon>
        <taxon>Gnathifera</taxon>
        <taxon>Rotifera</taxon>
        <taxon>Eurotatoria</taxon>
        <taxon>Bdelloidea</taxon>
        <taxon>Philodinida</taxon>
        <taxon>Philodinidae</taxon>
        <taxon>Didymodactylos</taxon>
    </lineage>
</organism>
<gene>
    <name evidence="1" type="ORF">SRO942_LOCUS50879</name>
</gene>
<name>A0A8S2ZYA7_9BILA</name>
<comment type="caution">
    <text evidence="1">The sequence shown here is derived from an EMBL/GenBank/DDBJ whole genome shotgun (WGS) entry which is preliminary data.</text>
</comment>
<evidence type="ECO:0000313" key="1">
    <source>
        <dbReference type="EMBL" id="CAF4671368.1"/>
    </source>
</evidence>
<protein>
    <submittedName>
        <fullName evidence="1">Uncharacterized protein</fullName>
    </submittedName>
</protein>
<dbReference type="Proteomes" id="UP000681722">
    <property type="component" value="Unassembled WGS sequence"/>
</dbReference>
<proteinExistence type="predicted"/>
<dbReference type="EMBL" id="CAJOBC010150190">
    <property type="protein sequence ID" value="CAF4671368.1"/>
    <property type="molecule type" value="Genomic_DNA"/>
</dbReference>
<evidence type="ECO:0000313" key="2">
    <source>
        <dbReference type="Proteomes" id="UP000681722"/>
    </source>
</evidence>